<evidence type="ECO:0000313" key="2">
    <source>
        <dbReference type="Proteomes" id="UP000276223"/>
    </source>
</evidence>
<reference evidence="1 2" key="1">
    <citation type="submission" date="2018-11" db="EMBL/GenBank/DDBJ databases">
        <title>Genomic Encyclopedia of Type Strains, Phase IV (KMG-IV): sequencing the most valuable type-strain genomes for metagenomic binning, comparative biology and taxonomic classification.</title>
        <authorList>
            <person name="Goeker M."/>
        </authorList>
    </citation>
    <scope>NUCLEOTIDE SEQUENCE [LARGE SCALE GENOMIC DNA]</scope>
    <source>
        <strain evidence="1 2">DSM 22027</strain>
    </source>
</reference>
<accession>A0A3N1VL53</accession>
<gene>
    <name evidence="1" type="ORF">EDC27_0863</name>
</gene>
<evidence type="ECO:0000313" key="1">
    <source>
        <dbReference type="EMBL" id="ROR01681.1"/>
    </source>
</evidence>
<dbReference type="RefSeq" id="WP_123289387.1">
    <property type="nucleotide sequence ID" value="NZ_RJVA01000010.1"/>
</dbReference>
<dbReference type="Proteomes" id="UP000276223">
    <property type="component" value="Unassembled WGS sequence"/>
</dbReference>
<organism evidence="1 2">
    <name type="scientific">Desulfosoma caldarium</name>
    <dbReference type="NCBI Taxonomy" id="610254"/>
    <lineage>
        <taxon>Bacteria</taxon>
        <taxon>Pseudomonadati</taxon>
        <taxon>Thermodesulfobacteriota</taxon>
        <taxon>Syntrophobacteria</taxon>
        <taxon>Syntrophobacterales</taxon>
        <taxon>Syntrophobacteraceae</taxon>
        <taxon>Desulfosoma</taxon>
    </lineage>
</organism>
<protein>
    <submittedName>
        <fullName evidence="1">Uncharacterized protein</fullName>
    </submittedName>
</protein>
<comment type="caution">
    <text evidence="1">The sequence shown here is derived from an EMBL/GenBank/DDBJ whole genome shotgun (WGS) entry which is preliminary data.</text>
</comment>
<name>A0A3N1VL53_9BACT</name>
<sequence length="86" mass="9722">MKAEEKPFPVRVRARRVDTKCGLFGHMTVDEIRERIIGDQLNVTCPECGEIHLTVEEAEAASARRVRDSARFKRLLEETGENAPKG</sequence>
<dbReference type="OrthoDB" id="5431991at2"/>
<dbReference type="AlphaFoldDB" id="A0A3N1VL53"/>
<dbReference type="EMBL" id="RJVA01000010">
    <property type="protein sequence ID" value="ROR01681.1"/>
    <property type="molecule type" value="Genomic_DNA"/>
</dbReference>
<keyword evidence="2" id="KW-1185">Reference proteome</keyword>
<proteinExistence type="predicted"/>